<gene>
    <name evidence="1" type="ORF">BJI67_02725</name>
</gene>
<sequence>MPHGLFLAREFYVASRCTGWLRTVPSLPRDPRNPEDVDTKAVDHWLDATSYGMAGPSAGIVTVRGFEGAPPRMPDTCERVIYV</sequence>
<keyword evidence="2" id="KW-1185">Reference proteome</keyword>
<dbReference type="Gene3D" id="3.30.420.280">
    <property type="match status" value="1"/>
</dbReference>
<dbReference type="AlphaFoldDB" id="A0A1D8K599"/>
<reference evidence="1 2" key="1">
    <citation type="submission" date="2016-09" db="EMBL/GenBank/DDBJ databases">
        <title>Acidihalobacter prosperus V6 (DSM14174).</title>
        <authorList>
            <person name="Khaleque H.N."/>
            <person name="Ramsay J.P."/>
            <person name="Murphy R.J.T."/>
            <person name="Kaksonen A.H."/>
            <person name="Boxall N.J."/>
            <person name="Watkin E.L.J."/>
        </authorList>
    </citation>
    <scope>NUCLEOTIDE SEQUENCE [LARGE SCALE GENOMIC DNA]</scope>
    <source>
        <strain evidence="1 2">V6</strain>
    </source>
</reference>
<name>A0A1D8K599_9GAMM</name>
<dbReference type="EMBL" id="CP017448">
    <property type="protein sequence ID" value="AOV16122.1"/>
    <property type="molecule type" value="Genomic_DNA"/>
</dbReference>
<evidence type="ECO:0000313" key="1">
    <source>
        <dbReference type="EMBL" id="AOV16122.1"/>
    </source>
</evidence>
<proteinExistence type="predicted"/>
<dbReference type="KEGG" id="aaeo:BJI67_02725"/>
<organism evidence="1 2">
    <name type="scientific">Acidihalobacter aeolianus</name>
    <dbReference type="NCBI Taxonomy" id="2792603"/>
    <lineage>
        <taxon>Bacteria</taxon>
        <taxon>Pseudomonadati</taxon>
        <taxon>Pseudomonadota</taxon>
        <taxon>Gammaproteobacteria</taxon>
        <taxon>Chromatiales</taxon>
        <taxon>Ectothiorhodospiraceae</taxon>
        <taxon>Acidihalobacter</taxon>
    </lineage>
</organism>
<accession>A0A1D8K599</accession>
<protein>
    <submittedName>
        <fullName evidence="1">Uncharacterized protein</fullName>
    </submittedName>
</protein>
<dbReference type="Proteomes" id="UP000095342">
    <property type="component" value="Chromosome"/>
</dbReference>
<evidence type="ECO:0000313" key="2">
    <source>
        <dbReference type="Proteomes" id="UP000095342"/>
    </source>
</evidence>